<accession>A0ACC0FM16</accession>
<keyword evidence="2" id="KW-1185">Reference proteome</keyword>
<reference evidence="1 2" key="1">
    <citation type="journal article" date="2022" name="Plant J.">
        <title>Chromosome-level genome of Camellia lanceoleosa provides a valuable resource for understanding genome evolution and self-incompatibility.</title>
        <authorList>
            <person name="Gong W."/>
            <person name="Xiao S."/>
            <person name="Wang L."/>
            <person name="Liao Z."/>
            <person name="Chang Y."/>
            <person name="Mo W."/>
            <person name="Hu G."/>
            <person name="Li W."/>
            <person name="Zhao G."/>
            <person name="Zhu H."/>
            <person name="Hu X."/>
            <person name="Ji K."/>
            <person name="Xiang X."/>
            <person name="Song Q."/>
            <person name="Yuan D."/>
            <person name="Jin S."/>
            <person name="Zhang L."/>
        </authorList>
    </citation>
    <scope>NUCLEOTIDE SEQUENCE [LARGE SCALE GENOMIC DNA]</scope>
    <source>
        <strain evidence="1">SQ_2022a</strain>
    </source>
</reference>
<protein>
    <submittedName>
        <fullName evidence="1">Uncharacterized protein</fullName>
    </submittedName>
</protein>
<evidence type="ECO:0000313" key="2">
    <source>
        <dbReference type="Proteomes" id="UP001060215"/>
    </source>
</evidence>
<dbReference type="Proteomes" id="UP001060215">
    <property type="component" value="Chromosome 14"/>
</dbReference>
<name>A0ACC0FM16_9ERIC</name>
<proteinExistence type="predicted"/>
<sequence>MSQHSKGYNITEVKPKPIIEISRLRFLSYAIFEAYASEDGKHVEYKSIHGSEEFARYLRIVEELQRVDLQYMSREEKMAFFYL</sequence>
<evidence type="ECO:0000313" key="1">
    <source>
        <dbReference type="EMBL" id="KAI7989643.1"/>
    </source>
</evidence>
<comment type="caution">
    <text evidence="1">The sequence shown here is derived from an EMBL/GenBank/DDBJ whole genome shotgun (WGS) entry which is preliminary data.</text>
</comment>
<gene>
    <name evidence="1" type="ORF">LOK49_LG13G00328</name>
</gene>
<organism evidence="1 2">
    <name type="scientific">Camellia lanceoleosa</name>
    <dbReference type="NCBI Taxonomy" id="1840588"/>
    <lineage>
        <taxon>Eukaryota</taxon>
        <taxon>Viridiplantae</taxon>
        <taxon>Streptophyta</taxon>
        <taxon>Embryophyta</taxon>
        <taxon>Tracheophyta</taxon>
        <taxon>Spermatophyta</taxon>
        <taxon>Magnoliopsida</taxon>
        <taxon>eudicotyledons</taxon>
        <taxon>Gunneridae</taxon>
        <taxon>Pentapetalae</taxon>
        <taxon>asterids</taxon>
        <taxon>Ericales</taxon>
        <taxon>Theaceae</taxon>
        <taxon>Camellia</taxon>
    </lineage>
</organism>
<dbReference type="EMBL" id="CM045771">
    <property type="protein sequence ID" value="KAI7989643.1"/>
    <property type="molecule type" value="Genomic_DNA"/>
</dbReference>